<accession>A0A4Y2N5A9</accession>
<protein>
    <recommendedName>
        <fullName evidence="2">Transcriptional coactivator p15 (PC4) C-terminal domain-containing protein</fullName>
    </recommendedName>
</protein>
<dbReference type="Gene3D" id="2.30.31.10">
    <property type="entry name" value="Transcriptional Coactivator Pc4, Chain A"/>
    <property type="match status" value="1"/>
</dbReference>
<evidence type="ECO:0000313" key="3">
    <source>
        <dbReference type="EMBL" id="GBN34580.1"/>
    </source>
</evidence>
<reference evidence="4 5" key="1">
    <citation type="journal article" date="2019" name="Sci. Rep.">
        <title>Orb-weaving spider Araneus ventricosus genome elucidates the spidroin gene catalogue.</title>
        <authorList>
            <person name="Kono N."/>
            <person name="Nakamura H."/>
            <person name="Ohtoshi R."/>
            <person name="Moran D.A.P."/>
            <person name="Shinohara A."/>
            <person name="Yoshida Y."/>
            <person name="Fujiwara M."/>
            <person name="Mori M."/>
            <person name="Tomita M."/>
            <person name="Arakawa K."/>
        </authorList>
    </citation>
    <scope>NUCLEOTIDE SEQUENCE [LARGE SCALE GENOMIC DNA]</scope>
</reference>
<dbReference type="Pfam" id="PF02229">
    <property type="entry name" value="PC4"/>
    <property type="match status" value="1"/>
</dbReference>
<evidence type="ECO:0000313" key="4">
    <source>
        <dbReference type="EMBL" id="GBN34585.1"/>
    </source>
</evidence>
<gene>
    <name evidence="3" type="ORF">AVEN_90035_1</name>
    <name evidence="4" type="ORF">AVEN_90638_1</name>
</gene>
<evidence type="ECO:0000313" key="5">
    <source>
        <dbReference type="Proteomes" id="UP000499080"/>
    </source>
</evidence>
<organism evidence="4 5">
    <name type="scientific">Araneus ventricosus</name>
    <name type="common">Orbweaver spider</name>
    <name type="synonym">Epeira ventricosa</name>
    <dbReference type="NCBI Taxonomy" id="182803"/>
    <lineage>
        <taxon>Eukaryota</taxon>
        <taxon>Metazoa</taxon>
        <taxon>Ecdysozoa</taxon>
        <taxon>Arthropoda</taxon>
        <taxon>Chelicerata</taxon>
        <taxon>Arachnida</taxon>
        <taxon>Araneae</taxon>
        <taxon>Araneomorphae</taxon>
        <taxon>Entelegynae</taxon>
        <taxon>Araneoidea</taxon>
        <taxon>Araneidae</taxon>
        <taxon>Araneus</taxon>
    </lineage>
</organism>
<dbReference type="OrthoDB" id="2505440at2759"/>
<sequence length="116" mass="12954">MKRASLEPATLAAPAKRSSALNNTDSFTSDYTPPHYYLLGEEIYGVVSDFGDVLNVHIRKFRRDENGEILPTKNGVGFSPYAWESLITEMDNLSLPFRDGKSGNRQRQSLSINSVD</sequence>
<feature type="region of interest" description="Disordered" evidence="1">
    <location>
        <begin position="1"/>
        <end position="30"/>
    </location>
</feature>
<comment type="caution">
    <text evidence="4">The sequence shown here is derived from an EMBL/GenBank/DDBJ whole genome shotgun (WGS) entry which is preliminary data.</text>
</comment>
<keyword evidence="5" id="KW-1185">Reference proteome</keyword>
<feature type="compositionally biased region" description="Polar residues" evidence="1">
    <location>
        <begin position="19"/>
        <end position="30"/>
    </location>
</feature>
<dbReference type="EMBL" id="BGPR01126374">
    <property type="protein sequence ID" value="GBN34585.1"/>
    <property type="molecule type" value="Genomic_DNA"/>
</dbReference>
<proteinExistence type="predicted"/>
<dbReference type="InterPro" id="IPR009044">
    <property type="entry name" value="ssDNA-bd_transcriptional_reg"/>
</dbReference>
<evidence type="ECO:0000256" key="1">
    <source>
        <dbReference type="SAM" id="MobiDB-lite"/>
    </source>
</evidence>
<evidence type="ECO:0000259" key="2">
    <source>
        <dbReference type="Pfam" id="PF02229"/>
    </source>
</evidence>
<dbReference type="AlphaFoldDB" id="A0A4Y2N5A9"/>
<dbReference type="GO" id="GO:0006355">
    <property type="term" value="P:regulation of DNA-templated transcription"/>
    <property type="evidence" value="ECO:0007669"/>
    <property type="project" value="InterPro"/>
</dbReference>
<dbReference type="Proteomes" id="UP000499080">
    <property type="component" value="Unassembled WGS sequence"/>
</dbReference>
<dbReference type="InterPro" id="IPR003173">
    <property type="entry name" value="PC4_C"/>
</dbReference>
<dbReference type="EMBL" id="BGPR01126373">
    <property type="protein sequence ID" value="GBN34580.1"/>
    <property type="molecule type" value="Genomic_DNA"/>
</dbReference>
<name>A0A4Y2N5A9_ARAVE</name>
<dbReference type="GO" id="GO:0003677">
    <property type="term" value="F:DNA binding"/>
    <property type="evidence" value="ECO:0007669"/>
    <property type="project" value="InterPro"/>
</dbReference>
<dbReference type="SUPFAM" id="SSF54447">
    <property type="entry name" value="ssDNA-binding transcriptional regulator domain"/>
    <property type="match status" value="1"/>
</dbReference>
<feature type="domain" description="Transcriptional coactivator p15 (PC4) C-terminal" evidence="2">
    <location>
        <begin position="46"/>
        <end position="87"/>
    </location>
</feature>